<evidence type="ECO:0000313" key="3">
    <source>
        <dbReference type="EMBL" id="HDX30782.1"/>
    </source>
</evidence>
<dbReference type="GO" id="GO:0016791">
    <property type="term" value="F:phosphatase activity"/>
    <property type="evidence" value="ECO:0007669"/>
    <property type="project" value="TreeGrafter"/>
</dbReference>
<dbReference type="AlphaFoldDB" id="A0A7C1JJI2"/>
<evidence type="ECO:0000259" key="2">
    <source>
        <dbReference type="Pfam" id="PF12850"/>
    </source>
</evidence>
<dbReference type="GO" id="GO:0005737">
    <property type="term" value="C:cytoplasm"/>
    <property type="evidence" value="ECO:0007669"/>
    <property type="project" value="TreeGrafter"/>
</dbReference>
<dbReference type="PANTHER" id="PTHR42850:SF2">
    <property type="entry name" value="BLL5683 PROTEIN"/>
    <property type="match status" value="1"/>
</dbReference>
<organism evidence="3">
    <name type="scientific">Caldilinea aerophila</name>
    <dbReference type="NCBI Taxonomy" id="133453"/>
    <lineage>
        <taxon>Bacteria</taxon>
        <taxon>Bacillati</taxon>
        <taxon>Chloroflexota</taxon>
        <taxon>Caldilineae</taxon>
        <taxon>Caldilineales</taxon>
        <taxon>Caldilineaceae</taxon>
        <taxon>Caldilinea</taxon>
    </lineage>
</organism>
<dbReference type="InterPro" id="IPR050126">
    <property type="entry name" value="Ap4A_hydrolase"/>
</dbReference>
<dbReference type="EMBL" id="DSMG01000053">
    <property type="protein sequence ID" value="HDX30782.1"/>
    <property type="molecule type" value="Genomic_DNA"/>
</dbReference>
<dbReference type="InterPro" id="IPR024654">
    <property type="entry name" value="Calcineurin-like_PHP_lpxH"/>
</dbReference>
<sequence length="255" mass="27880">MEGTESEGAVMRIALFSDTHGNLHSTEIVLAALQAERPDLIICLGDVALFGPQPRETLAAVAALGCPVVMGNTDAWALDPRLYPGDDEPTALYNAVEGWGAAQLTESDRAVIRSFQPVVRIVLDDDASMLCYHGSPRSFDEEIEATTPDAALTEIFGDDPSLICAGGHTHTQMVRRHHHRLVINPGSVGLPFVLRRDGSAYNPPWAEYALIDYRSPAQIDVTLRRVPIDVQRVLYAAFTSGMPMADRWTADWSLI</sequence>
<dbReference type="Pfam" id="PF12850">
    <property type="entry name" value="Metallophos_2"/>
    <property type="match status" value="1"/>
</dbReference>
<evidence type="ECO:0000256" key="1">
    <source>
        <dbReference type="ARBA" id="ARBA00008950"/>
    </source>
</evidence>
<name>A0A7C1JJI2_9CHLR</name>
<dbReference type="CDD" id="cd00838">
    <property type="entry name" value="MPP_superfamily"/>
    <property type="match status" value="1"/>
</dbReference>
<proteinExistence type="inferred from homology"/>
<accession>A0A7C1JJI2</accession>
<dbReference type="InterPro" id="IPR029052">
    <property type="entry name" value="Metallo-depent_PP-like"/>
</dbReference>
<dbReference type="PIRSF" id="PIRSF000883">
    <property type="entry name" value="Pesterase_MJ0912"/>
    <property type="match status" value="1"/>
</dbReference>
<gene>
    <name evidence="3" type="ORF">ENQ20_04735</name>
</gene>
<feature type="domain" description="Calcineurin-like phosphoesterase" evidence="2">
    <location>
        <begin position="11"/>
        <end position="191"/>
    </location>
</feature>
<comment type="similarity">
    <text evidence="1">Belongs to the metallophosphoesterase superfamily. YfcE family.</text>
</comment>
<dbReference type="PANTHER" id="PTHR42850">
    <property type="entry name" value="METALLOPHOSPHOESTERASE"/>
    <property type="match status" value="1"/>
</dbReference>
<dbReference type="SUPFAM" id="SSF56300">
    <property type="entry name" value="Metallo-dependent phosphatases"/>
    <property type="match status" value="1"/>
</dbReference>
<protein>
    <submittedName>
        <fullName evidence="3">Metallophosphoesterase</fullName>
    </submittedName>
</protein>
<reference evidence="3" key="1">
    <citation type="journal article" date="2020" name="mSystems">
        <title>Genome- and Community-Level Interaction Insights into Carbon Utilization and Element Cycling Functions of Hydrothermarchaeota in Hydrothermal Sediment.</title>
        <authorList>
            <person name="Zhou Z."/>
            <person name="Liu Y."/>
            <person name="Xu W."/>
            <person name="Pan J."/>
            <person name="Luo Z.H."/>
            <person name="Li M."/>
        </authorList>
    </citation>
    <scope>NUCLEOTIDE SEQUENCE [LARGE SCALE GENOMIC DNA]</scope>
    <source>
        <strain evidence="3">SpSt-289</strain>
    </source>
</reference>
<dbReference type="InterPro" id="IPR011152">
    <property type="entry name" value="Pesterase_MJ0912"/>
</dbReference>
<comment type="caution">
    <text evidence="3">The sequence shown here is derived from an EMBL/GenBank/DDBJ whole genome shotgun (WGS) entry which is preliminary data.</text>
</comment>
<dbReference type="Gene3D" id="3.60.21.10">
    <property type="match status" value="1"/>
</dbReference>